<evidence type="ECO:0000256" key="5">
    <source>
        <dbReference type="ARBA" id="ARBA00022917"/>
    </source>
</evidence>
<keyword evidence="8" id="KW-0732">Signal</keyword>
<keyword evidence="5" id="KW-0648">Protein biosynthesis</keyword>
<dbReference type="EC" id="2.1.1.57" evidence="2"/>
<dbReference type="GO" id="GO:0003746">
    <property type="term" value="F:translation elongation factor activity"/>
    <property type="evidence" value="ECO:0007669"/>
    <property type="project" value="UniProtKB-KW"/>
</dbReference>
<evidence type="ECO:0000256" key="4">
    <source>
        <dbReference type="ARBA" id="ARBA00022768"/>
    </source>
</evidence>
<gene>
    <name evidence="9" type="ORF">TVY486_1104990</name>
</gene>
<comment type="function">
    <text evidence="6">Displays methyltransferase, positive regulation of the poly(A) polymerase and transcription elongation activities. Involved in the modification of both mRNA ends and in intermediate and late gene positive transcription elongation. At the mRNAs 5' end, methylates the ribose 2' OH group of the first transcribed nucleotide, thereby producing a 2'-O-methylpurine cap. At the 3' end, functions as a processivity factor which stimulates the activity of the viral poly(A) polymerase OPG063 that creates mRNA's poly(A) tail. In the presence of OPG102, OPG063 does not dissociate from the RNA allowing tail elongation to around 250 adenylates.</text>
</comment>
<dbReference type="VEuPathDB" id="TriTrypDB:TvY486_1104990"/>
<dbReference type="PROSITE" id="PS51612">
    <property type="entry name" value="SAM_MT_2O_PK"/>
    <property type="match status" value="1"/>
</dbReference>
<dbReference type="EMBL" id="HE573027">
    <property type="protein sequence ID" value="CCC53015.1"/>
    <property type="molecule type" value="Genomic_DNA"/>
</dbReference>
<evidence type="ECO:0000256" key="3">
    <source>
        <dbReference type="ARBA" id="ARBA00015701"/>
    </source>
</evidence>
<reference evidence="9" key="1">
    <citation type="journal article" date="2012" name="Proc. Natl. Acad. Sci. U.S.A.">
        <title>Antigenic diversity is generated by distinct evolutionary mechanisms in African trypanosome species.</title>
        <authorList>
            <person name="Jackson A.P."/>
            <person name="Berry A."/>
            <person name="Aslett M."/>
            <person name="Allison H.C."/>
            <person name="Burton P."/>
            <person name="Vavrova-Anderson J."/>
            <person name="Brown R."/>
            <person name="Browne H."/>
            <person name="Corton N."/>
            <person name="Hauser H."/>
            <person name="Gamble J."/>
            <person name="Gilderthorp R."/>
            <person name="Marcello L."/>
            <person name="McQuillan J."/>
            <person name="Otto T.D."/>
            <person name="Quail M.A."/>
            <person name="Sanders M.J."/>
            <person name="van Tonder A."/>
            <person name="Ginger M.L."/>
            <person name="Field M.C."/>
            <person name="Barry J.D."/>
            <person name="Hertz-Fowler C."/>
            <person name="Berriman M."/>
        </authorList>
    </citation>
    <scope>NUCLEOTIDE SEQUENCE</scope>
    <source>
        <strain evidence="9">Y486</strain>
    </source>
</reference>
<evidence type="ECO:0000256" key="1">
    <source>
        <dbReference type="ARBA" id="ARBA00004328"/>
    </source>
</evidence>
<evidence type="ECO:0000256" key="8">
    <source>
        <dbReference type="SAM" id="SignalP"/>
    </source>
</evidence>
<comment type="subunit">
    <text evidence="7">Interacts with poly(A) polymerase catalytic subunit OPG063. Interacts with OPG109 and OPG123; these interactions might help linking transcription to capping and polyadenylation.</text>
</comment>
<evidence type="ECO:0000256" key="7">
    <source>
        <dbReference type="ARBA" id="ARBA00046511"/>
    </source>
</evidence>
<keyword evidence="4" id="KW-0251">Elongation factor</keyword>
<sequence length="446" mass="50477">MFISVAFLHFFLLDVCTCHPSRILMKFSASRLLTDESPRRVYKPSSSSSLHDVVVKGLHYGQRKLLLSEIEFLSAYHEADSSESPPLVVYAGAANGSHLPFIFRLFPGVRFVLIDPAPFCAQVRDIAQCSDGPIVELVEGYCTDELCRRLAHSHSSSYKILLISDIRSGVPAKLSNKENTAMIMRDNKMQQSWCWSLGAEAALLKFHPPYPRCNDPDSAHYDASDDTPNSVEYLDGERLFGVWAPKSSSEVRLCVRGPFSEDVEPRLRHYDCVVHEEQCYYYNTDGRYARDCKAEREILNRYLELFPGVFSGDVVALSSAISEFLRFPMFRPLDPSFSEDDARWVTLLYSVGDQACLDLFDTLRGHVSLKFLQEQLAKWHTSVSVPEDVTAGSVKLTRDFWRVICTGSLSEAYGIPPVRCNFAHVFVSRKRRRAISLRAVGLSKER</sequence>
<comment type="subcellular location">
    <subcellularLocation>
        <location evidence="1">Virion</location>
    </subcellularLocation>
</comment>
<evidence type="ECO:0000313" key="9">
    <source>
        <dbReference type="EMBL" id="CCC53015.1"/>
    </source>
</evidence>
<dbReference type="GO" id="GO:0006370">
    <property type="term" value="P:7-methylguanosine mRNA capping"/>
    <property type="evidence" value="ECO:0007669"/>
    <property type="project" value="InterPro"/>
</dbReference>
<feature type="chain" id="PRO_5003409926" description="Cap-specific mRNA (nucleoside-2'-O-)-methyltransferase" evidence="8">
    <location>
        <begin position="19"/>
        <end position="446"/>
    </location>
</feature>
<evidence type="ECO:0000256" key="2">
    <source>
        <dbReference type="ARBA" id="ARBA00011923"/>
    </source>
</evidence>
<dbReference type="SUPFAM" id="SSF53335">
    <property type="entry name" value="S-adenosyl-L-methionine-dependent methyltransferases"/>
    <property type="match status" value="1"/>
</dbReference>
<feature type="signal peptide" evidence="8">
    <location>
        <begin position="1"/>
        <end position="18"/>
    </location>
</feature>
<evidence type="ECO:0000256" key="6">
    <source>
        <dbReference type="ARBA" id="ARBA00034661"/>
    </source>
</evidence>
<dbReference type="FunFam" id="3.40.50.150:FF:000744">
    <property type="entry name" value="Poly A polymerase regulatory subunit, putative"/>
    <property type="match status" value="1"/>
</dbReference>
<dbReference type="AlphaFoldDB" id="G0UB28"/>
<dbReference type="GO" id="GO:0004483">
    <property type="term" value="F:methyltransferase cap1 activity"/>
    <property type="evidence" value="ECO:0007669"/>
    <property type="project" value="UniProtKB-EC"/>
</dbReference>
<dbReference type="InterPro" id="IPR025804">
    <property type="entry name" value="Pox/kineto_cap_MeTfrase"/>
</dbReference>
<dbReference type="InterPro" id="IPR029063">
    <property type="entry name" value="SAM-dependent_MTases_sf"/>
</dbReference>
<protein>
    <recommendedName>
        <fullName evidence="3">Cap-specific mRNA (nucleoside-2'-O-)-methyltransferase</fullName>
        <ecNumber evidence="2">2.1.1.57</ecNumber>
    </recommendedName>
</protein>
<dbReference type="CDD" id="cd20760">
    <property type="entry name" value="capping_2-OMTase_Mimiviridae"/>
    <property type="match status" value="1"/>
</dbReference>
<proteinExistence type="predicted"/>
<dbReference type="Pfam" id="PF01358">
    <property type="entry name" value="PARP_regulatory"/>
    <property type="match status" value="1"/>
</dbReference>
<dbReference type="InterPro" id="IPR000176">
    <property type="entry name" value="mRNA_MeTrfase-like"/>
</dbReference>
<organism evidence="9">
    <name type="scientific">Trypanosoma vivax (strain Y486)</name>
    <dbReference type="NCBI Taxonomy" id="1055687"/>
    <lineage>
        <taxon>Eukaryota</taxon>
        <taxon>Discoba</taxon>
        <taxon>Euglenozoa</taxon>
        <taxon>Kinetoplastea</taxon>
        <taxon>Metakinetoplastina</taxon>
        <taxon>Trypanosomatida</taxon>
        <taxon>Trypanosomatidae</taxon>
        <taxon>Trypanosoma</taxon>
        <taxon>Duttonella</taxon>
    </lineage>
</organism>
<name>G0UB28_TRYVY</name>
<accession>G0UB28</accession>
<dbReference type="Gene3D" id="3.40.50.150">
    <property type="entry name" value="Vaccinia Virus protein VP39"/>
    <property type="match status" value="1"/>
</dbReference>